<evidence type="ECO:0000313" key="2">
    <source>
        <dbReference type="Proteomes" id="UP000249497"/>
    </source>
</evidence>
<proteinExistence type="predicted"/>
<accession>A0A8T8XF69</accession>
<dbReference type="EMBL" id="KZ824771">
    <property type="protein sequence ID" value="RAH86943.1"/>
    <property type="molecule type" value="Genomic_DNA"/>
</dbReference>
<gene>
    <name evidence="1" type="ORF">BO86DRAFT_74496</name>
</gene>
<organism evidence="1 2">
    <name type="scientific">Aspergillus japonicus CBS 114.51</name>
    <dbReference type="NCBI Taxonomy" id="1448312"/>
    <lineage>
        <taxon>Eukaryota</taxon>
        <taxon>Fungi</taxon>
        <taxon>Dikarya</taxon>
        <taxon>Ascomycota</taxon>
        <taxon>Pezizomycotina</taxon>
        <taxon>Eurotiomycetes</taxon>
        <taxon>Eurotiomycetidae</taxon>
        <taxon>Eurotiales</taxon>
        <taxon>Aspergillaceae</taxon>
        <taxon>Aspergillus</taxon>
        <taxon>Aspergillus subgen. Circumdati</taxon>
    </lineage>
</organism>
<name>A0A8T8XF69_ASPJA</name>
<protein>
    <submittedName>
        <fullName evidence="1">Uncharacterized protein</fullName>
    </submittedName>
</protein>
<dbReference type="RefSeq" id="XP_025532837.1">
    <property type="nucleotide sequence ID" value="XM_025677630.1"/>
</dbReference>
<reference evidence="1 2" key="1">
    <citation type="submission" date="2018-02" db="EMBL/GenBank/DDBJ databases">
        <title>The genomes of Aspergillus section Nigri reveals drivers in fungal speciation.</title>
        <authorList>
            <consortium name="DOE Joint Genome Institute"/>
            <person name="Vesth T.C."/>
            <person name="Nybo J."/>
            <person name="Theobald S."/>
            <person name="Brandl J."/>
            <person name="Frisvad J.C."/>
            <person name="Nielsen K.F."/>
            <person name="Lyhne E.K."/>
            <person name="Kogle M.E."/>
            <person name="Kuo A."/>
            <person name="Riley R."/>
            <person name="Clum A."/>
            <person name="Nolan M."/>
            <person name="Lipzen A."/>
            <person name="Salamov A."/>
            <person name="Henrissat B."/>
            <person name="Wiebenga A."/>
            <person name="De vries R.P."/>
            <person name="Grigoriev I.V."/>
            <person name="Mortensen U.H."/>
            <person name="Andersen M.R."/>
            <person name="Baker S.E."/>
        </authorList>
    </citation>
    <scope>NUCLEOTIDE SEQUENCE [LARGE SCALE GENOMIC DNA]</scope>
    <source>
        <strain evidence="1 2">CBS 114.51</strain>
    </source>
</reference>
<keyword evidence="2" id="KW-1185">Reference proteome</keyword>
<dbReference type="GeneID" id="37181323"/>
<evidence type="ECO:0000313" key="1">
    <source>
        <dbReference type="EMBL" id="RAH86943.1"/>
    </source>
</evidence>
<sequence>MSELPHTRVLTEFRSICPSSTTTESSARMSPVRFDVALQLDKNSNLEPSRSSWMQCIACADVYSADCNDTLHGINNHCCPSPILTTLTSPTKLAGSKRIPQNGKERTGGKTKYSIMEQAKCTSSSTHHKKACTLFARPRSHRGGYMVITW</sequence>
<dbReference type="AlphaFoldDB" id="A0A8T8XF69"/>
<dbReference type="Proteomes" id="UP000249497">
    <property type="component" value="Unassembled WGS sequence"/>
</dbReference>